<keyword evidence="2" id="KW-1185">Reference proteome</keyword>
<dbReference type="PANTHER" id="PTHR36452:SF1">
    <property type="entry name" value="DUF2461 DOMAIN-CONTAINING PROTEIN"/>
    <property type="match status" value="1"/>
</dbReference>
<sequence>MTTKIYPTTFAFLSDLAENNNREWFQEHKARYDAAQQNMKEFVQAIISRLSEVDPHINKDINPAKCLFRIYRDVRFSKNKSPYKNWLAAGISVDGRKLAGPEYYIHVEPNKIFLAVGYWRPEKHHLDLIRQEIDYNPEELHSALKNGQWEWTDLETEDKLVRPPVGYEADHPQIDILKLKSFVLNREVPQSVMESDGALDTVLKIYTSCLPFKNYIHQAIDQ</sequence>
<dbReference type="AlphaFoldDB" id="A0A2T8HJL6"/>
<dbReference type="PIRSF" id="PIRSF028451">
    <property type="entry name" value="UCP028451"/>
    <property type="match status" value="1"/>
</dbReference>
<name>A0A2T8HJL6_9SPHI</name>
<protein>
    <submittedName>
        <fullName evidence="1">TIGR02453 family protein</fullName>
    </submittedName>
</protein>
<dbReference type="EMBL" id="QDKG01000002">
    <property type="protein sequence ID" value="PVH25647.1"/>
    <property type="molecule type" value="Genomic_DNA"/>
</dbReference>
<dbReference type="InterPro" id="IPR015996">
    <property type="entry name" value="UCP028451"/>
</dbReference>
<evidence type="ECO:0000313" key="2">
    <source>
        <dbReference type="Proteomes" id="UP000245627"/>
    </source>
</evidence>
<organism evidence="1 2">
    <name type="scientific">Sphingobacterium corticibacter</name>
    <dbReference type="NCBI Taxonomy" id="2171749"/>
    <lineage>
        <taxon>Bacteria</taxon>
        <taxon>Pseudomonadati</taxon>
        <taxon>Bacteroidota</taxon>
        <taxon>Sphingobacteriia</taxon>
        <taxon>Sphingobacteriales</taxon>
        <taxon>Sphingobacteriaceae</taxon>
        <taxon>Sphingobacterium</taxon>
    </lineage>
</organism>
<dbReference type="PANTHER" id="PTHR36452">
    <property type="entry name" value="CHROMOSOME 12, WHOLE GENOME SHOTGUN SEQUENCE"/>
    <property type="match status" value="1"/>
</dbReference>
<dbReference type="Proteomes" id="UP000245627">
    <property type="component" value="Unassembled WGS sequence"/>
</dbReference>
<dbReference type="Pfam" id="PF09365">
    <property type="entry name" value="DUF2461"/>
    <property type="match status" value="1"/>
</dbReference>
<dbReference type="NCBIfam" id="TIGR02453">
    <property type="entry name" value="TIGR02453 family protein"/>
    <property type="match status" value="1"/>
</dbReference>
<dbReference type="OrthoDB" id="9794241at2"/>
<dbReference type="RefSeq" id="WP_116775219.1">
    <property type="nucleotide sequence ID" value="NZ_QDKG01000002.1"/>
</dbReference>
<dbReference type="InterPro" id="IPR012808">
    <property type="entry name" value="CHP02453"/>
</dbReference>
<proteinExistence type="predicted"/>
<reference evidence="1 2" key="1">
    <citation type="submission" date="2018-04" db="EMBL/GenBank/DDBJ databases">
        <title>Sphingobacterium cortibacter sp. nov.</title>
        <authorList>
            <person name="Li Y."/>
        </authorList>
    </citation>
    <scope>NUCLEOTIDE SEQUENCE [LARGE SCALE GENOMIC DNA]</scope>
    <source>
        <strain evidence="1 2">2c-3</strain>
    </source>
</reference>
<evidence type="ECO:0000313" key="1">
    <source>
        <dbReference type="EMBL" id="PVH25647.1"/>
    </source>
</evidence>
<gene>
    <name evidence="1" type="ORF">DC487_06800</name>
</gene>
<comment type="caution">
    <text evidence="1">The sequence shown here is derived from an EMBL/GenBank/DDBJ whole genome shotgun (WGS) entry which is preliminary data.</text>
</comment>
<accession>A0A2T8HJL6</accession>